<dbReference type="Proteomes" id="UP001303473">
    <property type="component" value="Unassembled WGS sequence"/>
</dbReference>
<evidence type="ECO:0000313" key="2">
    <source>
        <dbReference type="EMBL" id="KAK3937675.1"/>
    </source>
</evidence>
<keyword evidence="3" id="KW-1185">Reference proteome</keyword>
<protein>
    <recommendedName>
        <fullName evidence="4">MARVEL domain-containing protein</fullName>
    </recommendedName>
</protein>
<proteinExistence type="predicted"/>
<keyword evidence="1" id="KW-0472">Membrane</keyword>
<dbReference type="EMBL" id="MU853848">
    <property type="protein sequence ID" value="KAK3937675.1"/>
    <property type="molecule type" value="Genomic_DNA"/>
</dbReference>
<evidence type="ECO:0000256" key="1">
    <source>
        <dbReference type="SAM" id="Phobius"/>
    </source>
</evidence>
<name>A0AAN6N1X1_9PEZI</name>
<keyword evidence="1" id="KW-1133">Transmembrane helix</keyword>
<dbReference type="AlphaFoldDB" id="A0AAN6N1X1"/>
<gene>
    <name evidence="2" type="ORF">QBC46DRAFT_392172</name>
</gene>
<keyword evidence="1" id="KW-0812">Transmembrane</keyword>
<sequence length="138" mass="15217">MDGYSRILSLLSSVLDICFALGFGFVAFLNKDALTCGKDRFYAKDAGECKRATACFIASVVAILFFLLSSSLEFAALIGHCKKRRRSGDTSVFPLALLGPNGRRMTPFWYEPTTHAVPDEAQYNIRRARVADAPTPSR</sequence>
<evidence type="ECO:0000313" key="3">
    <source>
        <dbReference type="Proteomes" id="UP001303473"/>
    </source>
</evidence>
<feature type="transmembrane region" description="Helical" evidence="1">
    <location>
        <begin position="7"/>
        <end position="29"/>
    </location>
</feature>
<evidence type="ECO:0008006" key="4">
    <source>
        <dbReference type="Google" id="ProtNLM"/>
    </source>
</evidence>
<accession>A0AAN6N1X1</accession>
<comment type="caution">
    <text evidence="2">The sequence shown here is derived from an EMBL/GenBank/DDBJ whole genome shotgun (WGS) entry which is preliminary data.</text>
</comment>
<reference evidence="3" key="1">
    <citation type="journal article" date="2023" name="Mol. Phylogenet. Evol.">
        <title>Genome-scale phylogeny and comparative genomics of the fungal order Sordariales.</title>
        <authorList>
            <person name="Hensen N."/>
            <person name="Bonometti L."/>
            <person name="Westerberg I."/>
            <person name="Brannstrom I.O."/>
            <person name="Guillou S."/>
            <person name="Cros-Aarteil S."/>
            <person name="Calhoun S."/>
            <person name="Haridas S."/>
            <person name="Kuo A."/>
            <person name="Mondo S."/>
            <person name="Pangilinan J."/>
            <person name="Riley R."/>
            <person name="LaButti K."/>
            <person name="Andreopoulos B."/>
            <person name="Lipzen A."/>
            <person name="Chen C."/>
            <person name="Yan M."/>
            <person name="Daum C."/>
            <person name="Ng V."/>
            <person name="Clum A."/>
            <person name="Steindorff A."/>
            <person name="Ohm R.A."/>
            <person name="Martin F."/>
            <person name="Silar P."/>
            <person name="Natvig D.O."/>
            <person name="Lalanne C."/>
            <person name="Gautier V."/>
            <person name="Ament-Velasquez S.L."/>
            <person name="Kruys A."/>
            <person name="Hutchinson M.I."/>
            <person name="Powell A.J."/>
            <person name="Barry K."/>
            <person name="Miller A.N."/>
            <person name="Grigoriev I.V."/>
            <person name="Debuchy R."/>
            <person name="Gladieux P."/>
            <person name="Hiltunen Thoren M."/>
            <person name="Johannesson H."/>
        </authorList>
    </citation>
    <scope>NUCLEOTIDE SEQUENCE [LARGE SCALE GENOMIC DNA]</scope>
    <source>
        <strain evidence="3">CBS 340.73</strain>
    </source>
</reference>
<feature type="transmembrane region" description="Helical" evidence="1">
    <location>
        <begin position="56"/>
        <end position="78"/>
    </location>
</feature>
<organism evidence="2 3">
    <name type="scientific">Diplogelasinospora grovesii</name>
    <dbReference type="NCBI Taxonomy" id="303347"/>
    <lineage>
        <taxon>Eukaryota</taxon>
        <taxon>Fungi</taxon>
        <taxon>Dikarya</taxon>
        <taxon>Ascomycota</taxon>
        <taxon>Pezizomycotina</taxon>
        <taxon>Sordariomycetes</taxon>
        <taxon>Sordariomycetidae</taxon>
        <taxon>Sordariales</taxon>
        <taxon>Diplogelasinosporaceae</taxon>
        <taxon>Diplogelasinospora</taxon>
    </lineage>
</organism>